<dbReference type="AlphaFoldDB" id="A0A0V0H8E5"/>
<accession>A0A0V0H8E5</accession>
<evidence type="ECO:0000313" key="2">
    <source>
        <dbReference type="EMBL" id="JAP15814.1"/>
    </source>
</evidence>
<dbReference type="EMBL" id="GEDG01024654">
    <property type="protein sequence ID" value="JAP15814.1"/>
    <property type="molecule type" value="Transcribed_RNA"/>
</dbReference>
<feature type="transmembrane region" description="Helical" evidence="1">
    <location>
        <begin position="12"/>
        <end position="32"/>
    </location>
</feature>
<reference evidence="2" key="1">
    <citation type="submission" date="2015-12" db="EMBL/GenBank/DDBJ databases">
        <title>Gene expression during late stages of embryo sac development: a critical building block for successful pollen-pistil interactions.</title>
        <authorList>
            <person name="Liu Y."/>
            <person name="Joly V."/>
            <person name="Sabar M."/>
            <person name="Matton D.P."/>
        </authorList>
    </citation>
    <scope>NUCLEOTIDE SEQUENCE</scope>
</reference>
<feature type="non-terminal residue" evidence="2">
    <location>
        <position position="1"/>
    </location>
</feature>
<keyword evidence="1" id="KW-0472">Membrane</keyword>
<feature type="transmembrane region" description="Helical" evidence="1">
    <location>
        <begin position="39"/>
        <end position="59"/>
    </location>
</feature>
<keyword evidence="1" id="KW-1133">Transmembrane helix</keyword>
<name>A0A0V0H8E5_SOLCH</name>
<evidence type="ECO:0000256" key="1">
    <source>
        <dbReference type="SAM" id="Phobius"/>
    </source>
</evidence>
<proteinExistence type="predicted"/>
<sequence>HGPSSLVPRTCSYIHIYILLLLVDFCSIFCRYQNIMDVVAIILMLQKFLSLIFCEGFIFDLSLN</sequence>
<protein>
    <submittedName>
        <fullName evidence="2">Putative ovule protein</fullName>
    </submittedName>
</protein>
<keyword evidence="1" id="KW-0812">Transmembrane</keyword>
<organism evidence="2">
    <name type="scientific">Solanum chacoense</name>
    <name type="common">Chaco potato</name>
    <dbReference type="NCBI Taxonomy" id="4108"/>
    <lineage>
        <taxon>Eukaryota</taxon>
        <taxon>Viridiplantae</taxon>
        <taxon>Streptophyta</taxon>
        <taxon>Embryophyta</taxon>
        <taxon>Tracheophyta</taxon>
        <taxon>Spermatophyta</taxon>
        <taxon>Magnoliopsida</taxon>
        <taxon>eudicotyledons</taxon>
        <taxon>Gunneridae</taxon>
        <taxon>Pentapetalae</taxon>
        <taxon>asterids</taxon>
        <taxon>lamiids</taxon>
        <taxon>Solanales</taxon>
        <taxon>Solanaceae</taxon>
        <taxon>Solanoideae</taxon>
        <taxon>Solaneae</taxon>
        <taxon>Solanum</taxon>
    </lineage>
</organism>